<evidence type="ECO:0000256" key="2">
    <source>
        <dbReference type="ARBA" id="ARBA00022603"/>
    </source>
</evidence>
<dbReference type="EC" id="2.1.1.63" evidence="8"/>
<dbReference type="GO" id="GO:0032259">
    <property type="term" value="P:methylation"/>
    <property type="evidence" value="ECO:0007669"/>
    <property type="project" value="UniProtKB-KW"/>
</dbReference>
<keyword evidence="2 8" id="KW-0489">Methyltransferase</keyword>
<comment type="caution">
    <text evidence="8">The sequence shown here is derived from an EMBL/GenBank/DDBJ whole genome shotgun (WGS) entry which is preliminary data.</text>
</comment>
<dbReference type="NCBIfam" id="TIGR00589">
    <property type="entry name" value="ogt"/>
    <property type="match status" value="1"/>
</dbReference>
<dbReference type="PROSITE" id="PS00374">
    <property type="entry name" value="MGMT"/>
    <property type="match status" value="1"/>
</dbReference>
<dbReference type="Gene3D" id="1.10.10.10">
    <property type="entry name" value="Winged helix-like DNA-binding domain superfamily/Winged helix DNA-binding domain"/>
    <property type="match status" value="1"/>
</dbReference>
<dbReference type="PANTHER" id="PTHR10815:SF13">
    <property type="entry name" value="METHYLATED-DNA--PROTEIN-CYSTEINE METHYLTRANSFERASE"/>
    <property type="match status" value="1"/>
</dbReference>
<evidence type="ECO:0000259" key="7">
    <source>
        <dbReference type="Pfam" id="PF01035"/>
    </source>
</evidence>
<reference evidence="9" key="1">
    <citation type="journal article" date="2019" name="Int. J. Syst. Evol. Microbiol.">
        <title>The Global Catalogue of Microorganisms (GCM) 10K type strain sequencing project: providing services to taxonomists for standard genome sequencing and annotation.</title>
        <authorList>
            <consortium name="The Broad Institute Genomics Platform"/>
            <consortium name="The Broad Institute Genome Sequencing Center for Infectious Disease"/>
            <person name="Wu L."/>
            <person name="Ma J."/>
        </authorList>
    </citation>
    <scope>NUCLEOTIDE SEQUENCE [LARGE SCALE GENOMIC DNA]</scope>
    <source>
        <strain evidence="9">ICMP 19430</strain>
    </source>
</reference>
<keyword evidence="5" id="KW-0234">DNA repair</keyword>
<sequence length="167" mass="17905">MIAQYATTTTPIGPFTALVDDDGAVLASGWTDDAEELRALIHPSLRPAALTRLCDLGAVTRAVADYHRGDLTSIDSIAVSQQSGEFLVHAWDVLRTVPAGDPITYTEFADRSGRPAAVRGAASACARNAAALFVPCHRVLRTDGSLGGFRWGLPAKRWLISHEEHAR</sequence>
<dbReference type="InterPro" id="IPR014048">
    <property type="entry name" value="MethylDNA_cys_MeTrfase_DNA-bd"/>
</dbReference>
<gene>
    <name evidence="8" type="ORF">ACFQS9_13290</name>
</gene>
<dbReference type="InterPro" id="IPR036388">
    <property type="entry name" value="WH-like_DNA-bd_sf"/>
</dbReference>
<accession>A0ABW2RYM9</accession>
<dbReference type="GO" id="GO:0003908">
    <property type="term" value="F:methylated-DNA-[protein]-cysteine S-methyltransferase activity"/>
    <property type="evidence" value="ECO:0007669"/>
    <property type="project" value="UniProtKB-EC"/>
</dbReference>
<feature type="domain" description="Methylated-DNA-[protein]-cysteine S-methyltransferase DNA binding" evidence="7">
    <location>
        <begin position="86"/>
        <end position="164"/>
    </location>
</feature>
<name>A0ABW2RYM9_9NOCA</name>
<evidence type="ECO:0000256" key="5">
    <source>
        <dbReference type="ARBA" id="ARBA00023204"/>
    </source>
</evidence>
<dbReference type="SUPFAM" id="SSF46767">
    <property type="entry name" value="Methylated DNA-protein cysteine methyltransferase, C-terminal domain"/>
    <property type="match status" value="1"/>
</dbReference>
<dbReference type="InterPro" id="IPR036217">
    <property type="entry name" value="MethylDNA_cys_MeTrfase_DNAb"/>
</dbReference>
<evidence type="ECO:0000313" key="8">
    <source>
        <dbReference type="EMBL" id="MFC7448865.1"/>
    </source>
</evidence>
<evidence type="ECO:0000256" key="6">
    <source>
        <dbReference type="ARBA" id="ARBA00049348"/>
    </source>
</evidence>
<dbReference type="InterPro" id="IPR001497">
    <property type="entry name" value="MethylDNA_cys_MeTrfase_AS"/>
</dbReference>
<dbReference type="PANTHER" id="PTHR10815">
    <property type="entry name" value="METHYLATED-DNA--PROTEIN-CYSTEINE METHYLTRANSFERASE"/>
    <property type="match status" value="1"/>
</dbReference>
<organism evidence="8 9">
    <name type="scientific">Rhodococcus daqingensis</name>
    <dbReference type="NCBI Taxonomy" id="2479363"/>
    <lineage>
        <taxon>Bacteria</taxon>
        <taxon>Bacillati</taxon>
        <taxon>Actinomycetota</taxon>
        <taxon>Actinomycetes</taxon>
        <taxon>Mycobacteriales</taxon>
        <taxon>Nocardiaceae</taxon>
        <taxon>Rhodococcus</taxon>
    </lineage>
</organism>
<dbReference type="CDD" id="cd06445">
    <property type="entry name" value="ATase"/>
    <property type="match status" value="1"/>
</dbReference>
<comment type="catalytic activity">
    <reaction evidence="6">
        <text>a 6-O-methyl-2'-deoxyguanosine in DNA + L-cysteinyl-[protein] = S-methyl-L-cysteinyl-[protein] + a 2'-deoxyguanosine in DNA</text>
        <dbReference type="Rhea" id="RHEA:24000"/>
        <dbReference type="Rhea" id="RHEA-COMP:10131"/>
        <dbReference type="Rhea" id="RHEA-COMP:10132"/>
        <dbReference type="Rhea" id="RHEA-COMP:11367"/>
        <dbReference type="Rhea" id="RHEA-COMP:11368"/>
        <dbReference type="ChEBI" id="CHEBI:29950"/>
        <dbReference type="ChEBI" id="CHEBI:82612"/>
        <dbReference type="ChEBI" id="CHEBI:85445"/>
        <dbReference type="ChEBI" id="CHEBI:85448"/>
        <dbReference type="EC" id="2.1.1.63"/>
    </reaction>
</comment>
<keyword evidence="4" id="KW-0227">DNA damage</keyword>
<proteinExistence type="predicted"/>
<evidence type="ECO:0000256" key="4">
    <source>
        <dbReference type="ARBA" id="ARBA00022763"/>
    </source>
</evidence>
<keyword evidence="9" id="KW-1185">Reference proteome</keyword>
<dbReference type="Proteomes" id="UP001596484">
    <property type="component" value="Unassembled WGS sequence"/>
</dbReference>
<evidence type="ECO:0000256" key="1">
    <source>
        <dbReference type="ARBA" id="ARBA00001286"/>
    </source>
</evidence>
<dbReference type="EMBL" id="JBHTCS010000014">
    <property type="protein sequence ID" value="MFC7448865.1"/>
    <property type="molecule type" value="Genomic_DNA"/>
</dbReference>
<dbReference type="RefSeq" id="WP_378405343.1">
    <property type="nucleotide sequence ID" value="NZ_JBHTCS010000014.1"/>
</dbReference>
<keyword evidence="3 8" id="KW-0808">Transferase</keyword>
<dbReference type="Pfam" id="PF01035">
    <property type="entry name" value="DNA_binding_1"/>
    <property type="match status" value="1"/>
</dbReference>
<protein>
    <submittedName>
        <fullName evidence="8">Methylated-DNA--[protein]-cysteine S-methyltransferase</fullName>
        <ecNumber evidence="8">2.1.1.63</ecNumber>
    </submittedName>
</protein>
<comment type="catalytic activity">
    <reaction evidence="1">
        <text>a 4-O-methyl-thymidine in DNA + L-cysteinyl-[protein] = a thymidine in DNA + S-methyl-L-cysteinyl-[protein]</text>
        <dbReference type="Rhea" id="RHEA:53428"/>
        <dbReference type="Rhea" id="RHEA-COMP:10131"/>
        <dbReference type="Rhea" id="RHEA-COMP:10132"/>
        <dbReference type="Rhea" id="RHEA-COMP:13555"/>
        <dbReference type="Rhea" id="RHEA-COMP:13556"/>
        <dbReference type="ChEBI" id="CHEBI:29950"/>
        <dbReference type="ChEBI" id="CHEBI:82612"/>
        <dbReference type="ChEBI" id="CHEBI:137386"/>
        <dbReference type="ChEBI" id="CHEBI:137387"/>
        <dbReference type="EC" id="2.1.1.63"/>
    </reaction>
</comment>
<evidence type="ECO:0000256" key="3">
    <source>
        <dbReference type="ARBA" id="ARBA00022679"/>
    </source>
</evidence>
<evidence type="ECO:0000313" key="9">
    <source>
        <dbReference type="Proteomes" id="UP001596484"/>
    </source>
</evidence>